<feature type="non-terminal residue" evidence="1">
    <location>
        <position position="196"/>
    </location>
</feature>
<dbReference type="PANTHER" id="PTHR11669:SF8">
    <property type="entry name" value="DNA POLYMERASE III SUBUNIT DELTA"/>
    <property type="match status" value="1"/>
</dbReference>
<evidence type="ECO:0008006" key="2">
    <source>
        <dbReference type="Google" id="ProtNLM"/>
    </source>
</evidence>
<dbReference type="EMBL" id="UINC01152228">
    <property type="protein sequence ID" value="SVD46307.1"/>
    <property type="molecule type" value="Genomic_DNA"/>
</dbReference>
<protein>
    <recommendedName>
        <fullName evidence="2">DNA polymerase III subunit delta</fullName>
    </recommendedName>
</protein>
<organism evidence="1">
    <name type="scientific">marine metagenome</name>
    <dbReference type="NCBI Taxonomy" id="408172"/>
    <lineage>
        <taxon>unclassified sequences</taxon>
        <taxon>metagenomes</taxon>
        <taxon>ecological metagenomes</taxon>
    </lineage>
</organism>
<dbReference type="GO" id="GO:0006261">
    <property type="term" value="P:DNA-templated DNA replication"/>
    <property type="evidence" value="ECO:0007669"/>
    <property type="project" value="TreeGrafter"/>
</dbReference>
<name>A0A382VIH5_9ZZZZ</name>
<dbReference type="PANTHER" id="PTHR11669">
    <property type="entry name" value="REPLICATION FACTOR C / DNA POLYMERASE III GAMMA-TAU SUBUNIT"/>
    <property type="match status" value="1"/>
</dbReference>
<dbReference type="Pfam" id="PF13177">
    <property type="entry name" value="DNA_pol3_delta2"/>
    <property type="match status" value="1"/>
</dbReference>
<dbReference type="AlphaFoldDB" id="A0A382VIH5"/>
<dbReference type="InterPro" id="IPR050238">
    <property type="entry name" value="DNA_Rep/Repair_Clamp_Loader"/>
</dbReference>
<dbReference type="SUPFAM" id="SSF52540">
    <property type="entry name" value="P-loop containing nucleoside triphosphate hydrolases"/>
    <property type="match status" value="1"/>
</dbReference>
<dbReference type="Gene3D" id="3.40.50.300">
    <property type="entry name" value="P-loop containing nucleotide triphosphate hydrolases"/>
    <property type="match status" value="1"/>
</dbReference>
<proteinExistence type="predicted"/>
<reference evidence="1" key="1">
    <citation type="submission" date="2018-05" db="EMBL/GenBank/DDBJ databases">
        <authorList>
            <person name="Lanie J.A."/>
            <person name="Ng W.-L."/>
            <person name="Kazmierczak K.M."/>
            <person name="Andrzejewski T.M."/>
            <person name="Davidsen T.M."/>
            <person name="Wayne K.J."/>
            <person name="Tettelin H."/>
            <person name="Glass J.I."/>
            <person name="Rusch D."/>
            <person name="Podicherti R."/>
            <person name="Tsui H.-C.T."/>
            <person name="Winkler M.E."/>
        </authorList>
    </citation>
    <scope>NUCLEOTIDE SEQUENCE</scope>
</reference>
<gene>
    <name evidence="1" type="ORF">METZ01_LOCUS399161</name>
</gene>
<sequence>MALELAKAINCRQMPGVGCDSCSSCTKAESLSHPNVHVLLPLPTGVSRSGTDAEQFATIRETALEYLAGGSMSRSGSNLPKDHILLLQREMSFAPTEAPKRVAIIFEADCMQKAGANSLLKILEEPPRHAVFLLVSAVPDRLLPTVVSRCQRLPLRPLTADETRDQLVSGGMSQEQAELGSRLAEGNRFLPASVAG</sequence>
<accession>A0A382VIH5</accession>
<dbReference type="InterPro" id="IPR027417">
    <property type="entry name" value="P-loop_NTPase"/>
</dbReference>
<evidence type="ECO:0000313" key="1">
    <source>
        <dbReference type="EMBL" id="SVD46307.1"/>
    </source>
</evidence>